<proteinExistence type="predicted"/>
<name>A0A1K1NFZ7_RUMFL</name>
<dbReference type="AlphaFoldDB" id="A0A1K1NFZ7"/>
<gene>
    <name evidence="1" type="ORF">SAMN02910280_1866</name>
</gene>
<organism evidence="1 2">
    <name type="scientific">Ruminococcus flavefaciens</name>
    <dbReference type="NCBI Taxonomy" id="1265"/>
    <lineage>
        <taxon>Bacteria</taxon>
        <taxon>Bacillati</taxon>
        <taxon>Bacillota</taxon>
        <taxon>Clostridia</taxon>
        <taxon>Eubacteriales</taxon>
        <taxon>Oscillospiraceae</taxon>
        <taxon>Ruminococcus</taxon>
    </lineage>
</organism>
<reference evidence="1 2" key="1">
    <citation type="submission" date="2016-11" db="EMBL/GenBank/DDBJ databases">
        <authorList>
            <person name="Jaros S."/>
            <person name="Januszkiewicz K."/>
            <person name="Wedrychowicz H."/>
        </authorList>
    </citation>
    <scope>NUCLEOTIDE SEQUENCE [LARGE SCALE GENOMIC DNA]</scope>
    <source>
        <strain evidence="1 2">YL228</strain>
    </source>
</reference>
<dbReference type="InterPro" id="IPR045929">
    <property type="entry name" value="DUF6348"/>
</dbReference>
<evidence type="ECO:0000313" key="2">
    <source>
        <dbReference type="Proteomes" id="UP000183461"/>
    </source>
</evidence>
<accession>A0A1K1NFZ7</accession>
<evidence type="ECO:0000313" key="1">
    <source>
        <dbReference type="EMBL" id="SFW33334.1"/>
    </source>
</evidence>
<dbReference type="Pfam" id="PF19875">
    <property type="entry name" value="DUF6348"/>
    <property type="match status" value="1"/>
</dbReference>
<sequence length="398" mass="46261">MGIFKKKNNQKTEEVHTTDPKDDIKSMVLENLNEKLKGTLYDDCIIMPKGFTIDVQVGRLEESDGIMILQTIFIVKHDDFDEPLIDPVDSQGKDEQEVAKMAVDIFCGGVWHPLDQSIYKKNPIHVPVDFLRQHYDFDMYCQSVVRVGVKDKQPTVLVNFLRTEIPKYLGSKKYYWLRIYLAKYKEKKIIEVRMNGSVLVELPKYFEEYVEKEMFAEETFVSEKQYAIFVQREDDQCPFKKELVMKAAKETISMMEKINNHDEYVAMADKLETLVNGDKGLAGEIRVFIPEIFAKLTLGYREGDSLFLLEGEGDDQQSIEFKKTQLRSYFYLQQAVLEYLSTNPSQESVTRIVTNSVAFRELKRAIDTAKEQGKELKPIDLYVPGTSYKIGEENYRVW</sequence>
<protein>
    <submittedName>
        <fullName evidence="1">Uncharacterized protein</fullName>
    </submittedName>
</protein>
<dbReference type="Proteomes" id="UP000183461">
    <property type="component" value="Unassembled WGS sequence"/>
</dbReference>
<dbReference type="RefSeq" id="WP_072300148.1">
    <property type="nucleotide sequence ID" value="NZ_FPIP01000004.1"/>
</dbReference>
<dbReference type="EMBL" id="FPIP01000004">
    <property type="protein sequence ID" value="SFW33334.1"/>
    <property type="molecule type" value="Genomic_DNA"/>
</dbReference>